<feature type="domain" description="Leucine-binding protein" evidence="6">
    <location>
        <begin position="36"/>
        <end position="360"/>
    </location>
</feature>
<evidence type="ECO:0000256" key="4">
    <source>
        <dbReference type="ARBA" id="ARBA00022970"/>
    </source>
</evidence>
<dbReference type="PRINTS" id="PR00337">
    <property type="entry name" value="LEUILEVALBP"/>
</dbReference>
<sequence>MASSLGMVMARRAAMAAALACAAALPAAAQRAEPCIGASWEMTGPLANNGGMLRITVETALETINAAGGVLGKPLRLVIYDDVGEPARAVDNARRIGERDNCIIMMGGGRTPNAIALREPLAEMGMPWIGPISAGTTVIEHQNGRNEWMFRVSMKDRWVTGYLVDQAKLRSPTGKIGFVYEGTAWGQGALPDVEAAAKRAGVTLAGRETWNIGDQDMSAQMIRLRDAGVDTIILWGVDRESANMLRSMDRIGYKPKIVSAWGLTTAFAKAVGPLAEGVMVAGTFNWNGQLSPAAQGAFDAMKAKFPDRIRTTADLEIPSGMANAWDATFIIAEAIKLAGAYDRTKLRDAMFRVNYEGLVANYRPAFIKGNQERMDAVLPEAYKMQAFHNGVLMPIEATPYGMRN</sequence>
<evidence type="ECO:0000313" key="8">
    <source>
        <dbReference type="Proteomes" id="UP001243009"/>
    </source>
</evidence>
<dbReference type="Gene3D" id="3.40.50.2300">
    <property type="match status" value="2"/>
</dbReference>
<dbReference type="PANTHER" id="PTHR30483:SF38">
    <property type="entry name" value="BLR7848 PROTEIN"/>
    <property type="match status" value="1"/>
</dbReference>
<dbReference type="InterPro" id="IPR000709">
    <property type="entry name" value="Leu_Ile_Val-bd"/>
</dbReference>
<dbReference type="Pfam" id="PF13458">
    <property type="entry name" value="Peripla_BP_6"/>
    <property type="match status" value="1"/>
</dbReference>
<dbReference type="PANTHER" id="PTHR30483">
    <property type="entry name" value="LEUCINE-SPECIFIC-BINDING PROTEIN"/>
    <property type="match status" value="1"/>
</dbReference>
<proteinExistence type="inferred from homology"/>
<evidence type="ECO:0000256" key="3">
    <source>
        <dbReference type="ARBA" id="ARBA00022729"/>
    </source>
</evidence>
<evidence type="ECO:0000256" key="5">
    <source>
        <dbReference type="SAM" id="SignalP"/>
    </source>
</evidence>
<keyword evidence="4" id="KW-0029">Amino-acid transport</keyword>
<protein>
    <submittedName>
        <fullName evidence="7">ABC transporter substrate-binding protein</fullName>
    </submittedName>
</protein>
<dbReference type="InterPro" id="IPR051010">
    <property type="entry name" value="BCAA_transport"/>
</dbReference>
<comment type="caution">
    <text evidence="7">The sequence shown here is derived from an EMBL/GenBank/DDBJ whole genome shotgun (WGS) entry which is preliminary data.</text>
</comment>
<dbReference type="InterPro" id="IPR028082">
    <property type="entry name" value="Peripla_BP_I"/>
</dbReference>
<keyword evidence="2" id="KW-0813">Transport</keyword>
<keyword evidence="3 5" id="KW-0732">Signal</keyword>
<evidence type="ECO:0000256" key="1">
    <source>
        <dbReference type="ARBA" id="ARBA00010062"/>
    </source>
</evidence>
<dbReference type="EMBL" id="JAUTWS010000017">
    <property type="protein sequence ID" value="MDO9710412.1"/>
    <property type="molecule type" value="Genomic_DNA"/>
</dbReference>
<evidence type="ECO:0000259" key="6">
    <source>
        <dbReference type="Pfam" id="PF13458"/>
    </source>
</evidence>
<gene>
    <name evidence="7" type="ORF">Q7A36_18805</name>
</gene>
<comment type="similarity">
    <text evidence="1">Belongs to the leucine-binding protein family.</text>
</comment>
<evidence type="ECO:0000256" key="2">
    <source>
        <dbReference type="ARBA" id="ARBA00022448"/>
    </source>
</evidence>
<accession>A0ABT9E2T9</accession>
<dbReference type="Proteomes" id="UP001243009">
    <property type="component" value="Unassembled WGS sequence"/>
</dbReference>
<feature type="chain" id="PRO_5047257184" evidence="5">
    <location>
        <begin position="30"/>
        <end position="404"/>
    </location>
</feature>
<name>A0ABT9E2T9_9PROT</name>
<keyword evidence="8" id="KW-1185">Reference proteome</keyword>
<dbReference type="SUPFAM" id="SSF53822">
    <property type="entry name" value="Periplasmic binding protein-like I"/>
    <property type="match status" value="1"/>
</dbReference>
<feature type="signal peptide" evidence="5">
    <location>
        <begin position="1"/>
        <end position="29"/>
    </location>
</feature>
<dbReference type="RefSeq" id="WP_305105274.1">
    <property type="nucleotide sequence ID" value="NZ_JAUTWS010000017.1"/>
</dbReference>
<reference evidence="7 8" key="1">
    <citation type="submission" date="2023-08" db="EMBL/GenBank/DDBJ databases">
        <title>The draft genome sequence of Paracraurococcus sp. LOR1-02.</title>
        <authorList>
            <person name="Kingkaew E."/>
            <person name="Tanasupawat S."/>
        </authorList>
    </citation>
    <scope>NUCLEOTIDE SEQUENCE [LARGE SCALE GENOMIC DNA]</scope>
    <source>
        <strain evidence="7 8">LOR1-02</strain>
    </source>
</reference>
<dbReference type="InterPro" id="IPR028081">
    <property type="entry name" value="Leu-bd"/>
</dbReference>
<evidence type="ECO:0000313" key="7">
    <source>
        <dbReference type="EMBL" id="MDO9710412.1"/>
    </source>
</evidence>
<organism evidence="7 8">
    <name type="scientific">Paracraurococcus lichenis</name>
    <dbReference type="NCBI Taxonomy" id="3064888"/>
    <lineage>
        <taxon>Bacteria</taxon>
        <taxon>Pseudomonadati</taxon>
        <taxon>Pseudomonadota</taxon>
        <taxon>Alphaproteobacteria</taxon>
        <taxon>Acetobacterales</taxon>
        <taxon>Roseomonadaceae</taxon>
        <taxon>Paracraurococcus</taxon>
    </lineage>
</organism>